<comment type="caution">
    <text evidence="1">The sequence shown here is derived from an EMBL/GenBank/DDBJ whole genome shotgun (WGS) entry which is preliminary data.</text>
</comment>
<evidence type="ECO:0000313" key="1">
    <source>
        <dbReference type="EMBL" id="MFD0883586.1"/>
    </source>
</evidence>
<sequence length="74" mass="8137">MHNTPDRPAIPGWRLLISSAGRFWAFRDHPFPRIAVRAGAESAVDADTFEEVQAVIAAQEETARVAAFVEEVTS</sequence>
<organism evidence="1 2">
    <name type="scientific">Streptosporangium algeriense</name>
    <dbReference type="NCBI Taxonomy" id="1682748"/>
    <lineage>
        <taxon>Bacteria</taxon>
        <taxon>Bacillati</taxon>
        <taxon>Actinomycetota</taxon>
        <taxon>Actinomycetes</taxon>
        <taxon>Streptosporangiales</taxon>
        <taxon>Streptosporangiaceae</taxon>
        <taxon>Streptosporangium</taxon>
    </lineage>
</organism>
<protein>
    <submittedName>
        <fullName evidence="1">Uncharacterized protein</fullName>
    </submittedName>
</protein>
<dbReference type="EMBL" id="JBHTHX010000051">
    <property type="protein sequence ID" value="MFD0883586.1"/>
    <property type="molecule type" value="Genomic_DNA"/>
</dbReference>
<dbReference type="Proteomes" id="UP001597024">
    <property type="component" value="Unassembled WGS sequence"/>
</dbReference>
<accession>A0ABW3DI86</accession>
<proteinExistence type="predicted"/>
<evidence type="ECO:0000313" key="2">
    <source>
        <dbReference type="Proteomes" id="UP001597024"/>
    </source>
</evidence>
<reference evidence="2" key="1">
    <citation type="journal article" date="2019" name="Int. J. Syst. Evol. Microbiol.">
        <title>The Global Catalogue of Microorganisms (GCM) 10K type strain sequencing project: providing services to taxonomists for standard genome sequencing and annotation.</title>
        <authorList>
            <consortium name="The Broad Institute Genomics Platform"/>
            <consortium name="The Broad Institute Genome Sequencing Center for Infectious Disease"/>
            <person name="Wu L."/>
            <person name="Ma J."/>
        </authorList>
    </citation>
    <scope>NUCLEOTIDE SEQUENCE [LARGE SCALE GENOMIC DNA]</scope>
    <source>
        <strain evidence="2">CCUG 62974</strain>
    </source>
</reference>
<name>A0ABW3DI86_9ACTN</name>
<gene>
    <name evidence="1" type="ORF">ACFQ08_03295</name>
</gene>
<keyword evidence="2" id="KW-1185">Reference proteome</keyword>